<feature type="non-terminal residue" evidence="1">
    <location>
        <position position="286"/>
    </location>
</feature>
<comment type="caution">
    <text evidence="1">The sequence shown here is derived from an EMBL/GenBank/DDBJ whole genome shotgun (WGS) entry which is preliminary data.</text>
</comment>
<evidence type="ECO:0000313" key="1">
    <source>
        <dbReference type="EMBL" id="GAJ00737.1"/>
    </source>
</evidence>
<sequence>AFEIGYGYYLQLFVNCSNFGTAHILKQFNVISGLINHSIQGLPDTLYQGPVLNITIPVNNTRNNDVNLTVYLEGDNIINEIQNITFNTLVLTNVSFNLTTTLGATIGPHSISINFKNGNITYLEIPIIIDIGHSFDYTNLIYESYIVSGESALVSMNLINFLPNNTQTFNVSFFEDDSLILKEETLLNENEMKSIYYNLNLTDTETHLVNVTMEISKSSTVFYTKQFYVEIIQKFEIISVFFPEIISQGIAAQFIMIIQNNQEQSESFTLYMNGARVATILMDWDQ</sequence>
<proteinExistence type="predicted"/>
<gene>
    <name evidence="1" type="ORF">S12H4_27897</name>
</gene>
<dbReference type="AlphaFoldDB" id="X1UAV6"/>
<protein>
    <submittedName>
        <fullName evidence="1">Uncharacterized protein</fullName>
    </submittedName>
</protein>
<dbReference type="EMBL" id="BARW01015959">
    <property type="protein sequence ID" value="GAJ00737.1"/>
    <property type="molecule type" value="Genomic_DNA"/>
</dbReference>
<accession>X1UAV6</accession>
<reference evidence="1" key="1">
    <citation type="journal article" date="2014" name="Front. Microbiol.">
        <title>High frequency of phylogenetically diverse reductive dehalogenase-homologous genes in deep subseafloor sedimentary metagenomes.</title>
        <authorList>
            <person name="Kawai M."/>
            <person name="Futagami T."/>
            <person name="Toyoda A."/>
            <person name="Takaki Y."/>
            <person name="Nishi S."/>
            <person name="Hori S."/>
            <person name="Arai W."/>
            <person name="Tsubouchi T."/>
            <person name="Morono Y."/>
            <person name="Uchiyama I."/>
            <person name="Ito T."/>
            <person name="Fujiyama A."/>
            <person name="Inagaki F."/>
            <person name="Takami H."/>
        </authorList>
    </citation>
    <scope>NUCLEOTIDE SEQUENCE</scope>
    <source>
        <strain evidence="1">Expedition CK06-06</strain>
    </source>
</reference>
<feature type="non-terminal residue" evidence="1">
    <location>
        <position position="1"/>
    </location>
</feature>
<name>X1UAV6_9ZZZZ</name>
<organism evidence="1">
    <name type="scientific">marine sediment metagenome</name>
    <dbReference type="NCBI Taxonomy" id="412755"/>
    <lineage>
        <taxon>unclassified sequences</taxon>
        <taxon>metagenomes</taxon>
        <taxon>ecological metagenomes</taxon>
    </lineage>
</organism>